<gene>
    <name evidence="2" type="ORF">DH2020_018733</name>
</gene>
<keyword evidence="3" id="KW-1185">Reference proteome</keyword>
<comment type="caution">
    <text evidence="2">The sequence shown here is derived from an EMBL/GenBank/DDBJ whole genome shotgun (WGS) entry which is preliminary data.</text>
</comment>
<dbReference type="PANTHER" id="PTHR12601:SF45">
    <property type="entry name" value="PROTEIN REDUCED CHLOROPLAST COVERAGE 3"/>
    <property type="match status" value="1"/>
</dbReference>
<evidence type="ECO:0000259" key="1">
    <source>
        <dbReference type="Pfam" id="PF15044"/>
    </source>
</evidence>
<dbReference type="PANTHER" id="PTHR12601">
    <property type="entry name" value="EUKARYOTIC TRANSLATION INITIATION FACTOR 3 SUBUNIT EIF-3"/>
    <property type="match status" value="1"/>
</dbReference>
<dbReference type="Proteomes" id="UP001318860">
    <property type="component" value="Unassembled WGS sequence"/>
</dbReference>
<accession>A0ABR0WLQ0</accession>
<reference evidence="2 3" key="1">
    <citation type="journal article" date="2021" name="Comput. Struct. Biotechnol. J.">
        <title>De novo genome assembly of the potent medicinal plant Rehmannia glutinosa using nanopore technology.</title>
        <authorList>
            <person name="Ma L."/>
            <person name="Dong C."/>
            <person name="Song C."/>
            <person name="Wang X."/>
            <person name="Zheng X."/>
            <person name="Niu Y."/>
            <person name="Chen S."/>
            <person name="Feng W."/>
        </authorList>
    </citation>
    <scope>NUCLEOTIDE SEQUENCE [LARGE SCALE GENOMIC DNA]</scope>
    <source>
        <strain evidence="2">DH-2019</strain>
    </source>
</reference>
<dbReference type="InterPro" id="IPR028275">
    <property type="entry name" value="CLU_N"/>
</dbReference>
<evidence type="ECO:0000313" key="2">
    <source>
        <dbReference type="EMBL" id="KAK6147821.1"/>
    </source>
</evidence>
<dbReference type="InterPro" id="IPR027523">
    <property type="entry name" value="CLU_prot"/>
</dbReference>
<protein>
    <recommendedName>
        <fullName evidence="1">Clustered mitochondria protein N-terminal domain-containing protein</fullName>
    </recommendedName>
</protein>
<feature type="domain" description="Clustered mitochondria protein N-terminal" evidence="1">
    <location>
        <begin position="6"/>
        <end position="48"/>
    </location>
</feature>
<evidence type="ECO:0000313" key="3">
    <source>
        <dbReference type="Proteomes" id="UP001318860"/>
    </source>
</evidence>
<name>A0ABR0WLQ0_REHGL</name>
<dbReference type="Pfam" id="PF15044">
    <property type="entry name" value="CLU_N"/>
    <property type="match status" value="1"/>
</dbReference>
<organism evidence="2 3">
    <name type="scientific">Rehmannia glutinosa</name>
    <name type="common">Chinese foxglove</name>
    <dbReference type="NCBI Taxonomy" id="99300"/>
    <lineage>
        <taxon>Eukaryota</taxon>
        <taxon>Viridiplantae</taxon>
        <taxon>Streptophyta</taxon>
        <taxon>Embryophyta</taxon>
        <taxon>Tracheophyta</taxon>
        <taxon>Spermatophyta</taxon>
        <taxon>Magnoliopsida</taxon>
        <taxon>eudicotyledons</taxon>
        <taxon>Gunneridae</taxon>
        <taxon>Pentapetalae</taxon>
        <taxon>asterids</taxon>
        <taxon>lamiids</taxon>
        <taxon>Lamiales</taxon>
        <taxon>Orobanchaceae</taxon>
        <taxon>Rehmannieae</taxon>
        <taxon>Rehmannia</taxon>
    </lineage>
</organism>
<proteinExistence type="predicted"/>
<sequence>MKGISTDKILDVKKLLAVNVETCHLTNYSLSHEVKGQKLNDKVEVVTLKPCLLRMVEEDYADESRSVSTCGGSSTSWRARRASPSRRAAAAAERSLARRKVKSTEHGGGSVDGWGITVAGYSTAPPISGSYDMAAIHPIPKLSDFYEFFSFSHLSPPILHLKRVESEVGETRRDGDYFEMQIKICNGKIIHVMASVKGFYTLGKQFLQSHSLVDLLQQQSLAFCKRNSEKKNDLFCYSFSLVTFHMVSVPIPGSPLCPLSILHHIMCPSQQRMRIGEEMVGVREDWESMIVDHGQQTLQFWQAYLAKLRKRVIRDRKAFLVHNLFLDVAVFKAVSSIQKVIDSSAKAASKFLRVQLCMRVIGDLSITVKSDETDASLKKGS</sequence>
<dbReference type="EMBL" id="JABTTQ020000010">
    <property type="protein sequence ID" value="KAK6147821.1"/>
    <property type="molecule type" value="Genomic_DNA"/>
</dbReference>